<evidence type="ECO:0000256" key="1">
    <source>
        <dbReference type="SAM" id="MobiDB-lite"/>
    </source>
</evidence>
<feature type="compositionally biased region" description="Acidic residues" evidence="1">
    <location>
        <begin position="29"/>
        <end position="61"/>
    </location>
</feature>
<feature type="region of interest" description="Disordered" evidence="1">
    <location>
        <begin position="185"/>
        <end position="275"/>
    </location>
</feature>
<feature type="compositionally biased region" description="Basic residues" evidence="1">
    <location>
        <begin position="202"/>
        <end position="213"/>
    </location>
</feature>
<name>A0A2H6KA19_9APIC</name>
<dbReference type="GeneID" id="39873606"/>
<dbReference type="RefSeq" id="XP_028866079.1">
    <property type="nucleotide sequence ID" value="XM_029010246.1"/>
</dbReference>
<evidence type="ECO:0000313" key="2">
    <source>
        <dbReference type="EMBL" id="GBE59836.1"/>
    </source>
</evidence>
<dbReference type="Gene3D" id="1.10.274.30">
    <property type="entry name" value="MRG domain"/>
    <property type="match status" value="1"/>
</dbReference>
<gene>
    <name evidence="2" type="ORF">BOVATA_013290</name>
</gene>
<keyword evidence="3" id="KW-1185">Reference proteome</keyword>
<dbReference type="OrthoDB" id="365914at2759"/>
<protein>
    <submittedName>
        <fullName evidence="2">Killing trait family protein, putative</fullName>
    </submittedName>
</protein>
<evidence type="ECO:0000313" key="3">
    <source>
        <dbReference type="Proteomes" id="UP000236319"/>
    </source>
</evidence>
<feature type="region of interest" description="Disordered" evidence="1">
    <location>
        <begin position="1"/>
        <end position="73"/>
    </location>
</feature>
<sequence>MANPAGDGSDSARRRRSSQRVTVARNYTEDDYDNLSGDNSDDEEYDAEEAGEEDNADESERDYEFTNERPPLTVAQTEPGEVDLQYTYRPTLDSRRFTECSTESFQTNIGTMGNADHILQDAHNLYYSHMPRVLGTNFRFQVGEVAYAKWHGEFNVVVIHFVSQKLITVIGEFETSGCLCCAEEHEPSVPEPNVESTTQPTTKRKSRAAKGRRAAGEDGMAVDRLGSSDDTDITDDGDYEYEPESSAENETTSVSRVGAEPAAKQSANAPEHKFEEDVDNNLALFKDPWSTRLYAKVNEMQALPLRIDKDTPPDVLACGADPERPEKEVTRPTRTLKRYFMPMYFVSFPGYKKKCAKSFRFWVKEKDLIKFNRVRPSPGKYSRGHVVEQCETTNETDQAWEDREVQDINEYVYDVVYNVYNNKSNSKFKPPEHLPWCLPAALRRLVKCEHARILQAQKKDLNFYSIEIAEAFSAAPLKERLSAYAIVQNFKYILILMNTLVSKHGGRKTNSKSKADLVNAARTYGESEMVDEVDVPSLRFMEQLETSIGTDLNAQQFHEIYVNNIYWLDIYLDYMDNMYLHTHCYTEKEHEFLYMTSYTEDRPLSRILGLEHLARMFCYPVLYTALLKRITADGEPLQVYMPITQLLLHYLAFVSTDYMHSQKYMPSHLEGGLFKISHLKAS</sequence>
<proteinExistence type="predicted"/>
<organism evidence="2 3">
    <name type="scientific">Babesia ovata</name>
    <dbReference type="NCBI Taxonomy" id="189622"/>
    <lineage>
        <taxon>Eukaryota</taxon>
        <taxon>Sar</taxon>
        <taxon>Alveolata</taxon>
        <taxon>Apicomplexa</taxon>
        <taxon>Aconoidasida</taxon>
        <taxon>Piroplasmida</taxon>
        <taxon>Babesiidae</taxon>
        <taxon>Babesia</taxon>
    </lineage>
</organism>
<dbReference type="EMBL" id="BDSA01000001">
    <property type="protein sequence ID" value="GBE59836.1"/>
    <property type="molecule type" value="Genomic_DNA"/>
</dbReference>
<dbReference type="InterPro" id="IPR038217">
    <property type="entry name" value="MRG_C_sf"/>
</dbReference>
<dbReference type="AlphaFoldDB" id="A0A2H6KA19"/>
<dbReference type="Proteomes" id="UP000236319">
    <property type="component" value="Unassembled WGS sequence"/>
</dbReference>
<accession>A0A2H6KA19</accession>
<reference evidence="2 3" key="1">
    <citation type="journal article" date="2017" name="BMC Genomics">
        <title>Whole-genome assembly of Babesia ovata and comparative genomics between closely related pathogens.</title>
        <authorList>
            <person name="Yamagishi J."/>
            <person name="Asada M."/>
            <person name="Hakimi H."/>
            <person name="Tanaka T.Q."/>
            <person name="Sugimoto C."/>
            <person name="Kawazu S."/>
        </authorList>
    </citation>
    <scope>NUCLEOTIDE SEQUENCE [LARGE SCALE GENOMIC DNA]</scope>
    <source>
        <strain evidence="2 3">Miyake</strain>
    </source>
</reference>
<comment type="caution">
    <text evidence="2">The sequence shown here is derived from an EMBL/GenBank/DDBJ whole genome shotgun (WGS) entry which is preliminary data.</text>
</comment>
<feature type="compositionally biased region" description="Acidic residues" evidence="1">
    <location>
        <begin position="229"/>
        <end position="247"/>
    </location>
</feature>
<dbReference type="VEuPathDB" id="PiroplasmaDB:BOVATA_013290"/>